<accession>A0AA36FZA9</accession>
<feature type="compositionally biased region" description="Basic and acidic residues" evidence="2">
    <location>
        <begin position="16"/>
        <end position="27"/>
    </location>
</feature>
<feature type="coiled-coil region" evidence="1">
    <location>
        <begin position="137"/>
        <end position="164"/>
    </location>
</feature>
<evidence type="ECO:0000313" key="4">
    <source>
        <dbReference type="Proteomes" id="UP001177023"/>
    </source>
</evidence>
<dbReference type="Proteomes" id="UP001177023">
    <property type="component" value="Unassembled WGS sequence"/>
</dbReference>
<dbReference type="PANTHER" id="PTHR37960:SF1">
    <property type="entry name" value="BZIP DOMAIN-CONTAINING PROTEIN"/>
    <property type="match status" value="1"/>
</dbReference>
<feature type="compositionally biased region" description="Basic and acidic residues" evidence="2">
    <location>
        <begin position="287"/>
        <end position="296"/>
    </location>
</feature>
<proteinExistence type="predicted"/>
<gene>
    <name evidence="3" type="ORF">MSPICULIGERA_LOCUS10769</name>
</gene>
<keyword evidence="4" id="KW-1185">Reference proteome</keyword>
<reference evidence="3" key="1">
    <citation type="submission" date="2023-06" db="EMBL/GenBank/DDBJ databases">
        <authorList>
            <person name="Delattre M."/>
        </authorList>
    </citation>
    <scope>NUCLEOTIDE SEQUENCE</scope>
    <source>
        <strain evidence="3">AF72</strain>
    </source>
</reference>
<evidence type="ECO:0000256" key="2">
    <source>
        <dbReference type="SAM" id="MobiDB-lite"/>
    </source>
</evidence>
<feature type="coiled-coil region" evidence="1">
    <location>
        <begin position="193"/>
        <end position="220"/>
    </location>
</feature>
<protein>
    <submittedName>
        <fullName evidence="3">Uncharacterized protein</fullName>
    </submittedName>
</protein>
<dbReference type="EMBL" id="CATQJA010002597">
    <property type="protein sequence ID" value="CAJ0572381.1"/>
    <property type="molecule type" value="Genomic_DNA"/>
</dbReference>
<feature type="region of interest" description="Disordered" evidence="2">
    <location>
        <begin position="283"/>
        <end position="322"/>
    </location>
</feature>
<organism evidence="3 4">
    <name type="scientific">Mesorhabditis spiculigera</name>
    <dbReference type="NCBI Taxonomy" id="96644"/>
    <lineage>
        <taxon>Eukaryota</taxon>
        <taxon>Metazoa</taxon>
        <taxon>Ecdysozoa</taxon>
        <taxon>Nematoda</taxon>
        <taxon>Chromadorea</taxon>
        <taxon>Rhabditida</taxon>
        <taxon>Rhabditina</taxon>
        <taxon>Rhabditomorpha</taxon>
        <taxon>Rhabditoidea</taxon>
        <taxon>Rhabditidae</taxon>
        <taxon>Mesorhabditinae</taxon>
        <taxon>Mesorhabditis</taxon>
    </lineage>
</organism>
<sequence length="454" mass="52572">MSLLRQMFGGSKKRSSNKENDPKRGDLNRSNLHGLERISEDSMLEDHSRRHMELAPSNPYSIVTAPRTTRGPQSCPGGVQRDFDHRALRNTQPRHELNASLRMDVRRPKQDKRRVQYDDELDWEEEEEPQSYVDQRMAQMERKLNQYKRRDRHLREELANVNAELSDRTEQEVEWRRTAAYYEQRYLESQRQLGTERAKLKRLTKELKKANDRVHELEADSGNDSAHLLLASRHSQHSIPKSYTSDSGAGEALCNITAEPLYENEKQPLSLYRQHNFNTEDFDREGDEVRNYRNRNDGPGLESARAAHEHVSLSRQTTDTKLSGEGAVRIRRAASDTDITSVDRAHANKSLVESMAQCSTSATPKRRNHMDEPFIPNYDTSSASSGDERCAIIQRQLRRRGECVRYNPPRQQMSQRHFKPKFSKYERDALAEFNYLIDMSTDVSGLLSSPDAKK</sequence>
<comment type="caution">
    <text evidence="3">The sequence shown here is derived from an EMBL/GenBank/DDBJ whole genome shotgun (WGS) entry which is preliminary data.</text>
</comment>
<feature type="region of interest" description="Disordered" evidence="2">
    <location>
        <begin position="1"/>
        <end position="81"/>
    </location>
</feature>
<feature type="non-terminal residue" evidence="3">
    <location>
        <position position="454"/>
    </location>
</feature>
<feature type="compositionally biased region" description="Polar residues" evidence="2">
    <location>
        <begin position="58"/>
        <end position="72"/>
    </location>
</feature>
<evidence type="ECO:0000313" key="3">
    <source>
        <dbReference type="EMBL" id="CAJ0572381.1"/>
    </source>
</evidence>
<dbReference type="AlphaFoldDB" id="A0AA36FZA9"/>
<dbReference type="PANTHER" id="PTHR37960">
    <property type="entry name" value="PROTEIN CBG06493-RELATED"/>
    <property type="match status" value="1"/>
</dbReference>
<keyword evidence="1" id="KW-0175">Coiled coil</keyword>
<name>A0AA36FZA9_9BILA</name>
<evidence type="ECO:0000256" key="1">
    <source>
        <dbReference type="SAM" id="Coils"/>
    </source>
</evidence>
<feature type="compositionally biased region" description="Basic and acidic residues" evidence="2">
    <location>
        <begin position="34"/>
        <end position="53"/>
    </location>
</feature>